<name>C8X6X0_NAKMY</name>
<dbReference type="RefSeq" id="WP_015749683.1">
    <property type="nucleotide sequence ID" value="NC_013235.1"/>
</dbReference>
<dbReference type="PANTHER" id="PTHR43065:SF48">
    <property type="entry name" value="HISTIDINE KINASE"/>
    <property type="match status" value="1"/>
</dbReference>
<dbReference type="OrthoDB" id="1931120at2"/>
<dbReference type="PROSITE" id="PS50042">
    <property type="entry name" value="CNMP_BINDING_3"/>
    <property type="match status" value="1"/>
</dbReference>
<dbReference type="InterPro" id="IPR000595">
    <property type="entry name" value="cNMP-bd_dom"/>
</dbReference>
<dbReference type="HOGENOM" id="CLU_000445_114_81_11"/>
<sequence length="493" mass="53860">MSEQLIPTEPQRCSPDELRTLFLFEKLTDEQLDWLCTNGWVKLFEPGPVYAEGDPATCFYVLIEGTIALSRRVGPDDVETTRTSQPGVYAGAWRSYLGERAPETYNNTMRAVAPSRFFVLDAPLFAQAMREWFPMAVHMLEGLFYGIKSTNDAVNQRERLLALGSLSAGLTHELNNPASAAVRATAALRERVAGMRHKLAIISTGKYAINLEPLVALQEEAAALVAKAPTLSPIEVGDAEDEIGEWLDEREIPYAWDIAPTFVQAGIDVGWLEKVSATVPEGTLDGALKWLYYTVETELLMNEIHDATTRISTLVGAAKQYSQLDRAPFQTVDVHELLDSTLTMLSAKLAGLQVVKEYDRSVPAIPAYPAELNQVWTNLIDNARDAMGGQGTLTVRTSSDGECLTVEIGDTGPGIPPEIQGRIFEQFFTTKPVGEGTGLGLDISWRIVVNKHHGDLTVLSVPGDTRFRVRLPLTGPQDSATALAGAADEPTDS</sequence>
<proteinExistence type="predicted"/>
<dbReference type="Pfam" id="PF02518">
    <property type="entry name" value="HATPase_c"/>
    <property type="match status" value="1"/>
</dbReference>
<evidence type="ECO:0000256" key="2">
    <source>
        <dbReference type="ARBA" id="ARBA00012438"/>
    </source>
</evidence>
<dbReference type="GO" id="GO:0000160">
    <property type="term" value="P:phosphorelay signal transduction system"/>
    <property type="evidence" value="ECO:0007669"/>
    <property type="project" value="UniProtKB-KW"/>
</dbReference>
<dbReference type="Proteomes" id="UP000002218">
    <property type="component" value="Chromosome"/>
</dbReference>
<dbReference type="PRINTS" id="PR00344">
    <property type="entry name" value="BCTRLSENSOR"/>
</dbReference>
<dbReference type="KEGG" id="nml:Namu_4589"/>
<dbReference type="InterPro" id="IPR018490">
    <property type="entry name" value="cNMP-bd_dom_sf"/>
</dbReference>
<dbReference type="InterPro" id="IPR004358">
    <property type="entry name" value="Sig_transdc_His_kin-like_C"/>
</dbReference>
<dbReference type="EMBL" id="CP001737">
    <property type="protein sequence ID" value="ACV80868.1"/>
    <property type="molecule type" value="Genomic_DNA"/>
</dbReference>
<keyword evidence="4" id="KW-0902">Two-component regulatory system</keyword>
<dbReference type="Gene3D" id="3.30.565.10">
    <property type="entry name" value="Histidine kinase-like ATPase, C-terminal domain"/>
    <property type="match status" value="1"/>
</dbReference>
<dbReference type="GO" id="GO:0004673">
    <property type="term" value="F:protein histidine kinase activity"/>
    <property type="evidence" value="ECO:0007669"/>
    <property type="project" value="UniProtKB-EC"/>
</dbReference>
<evidence type="ECO:0000313" key="7">
    <source>
        <dbReference type="EMBL" id="ACV80868.1"/>
    </source>
</evidence>
<dbReference type="STRING" id="479431.Namu_4589"/>
<dbReference type="Gene3D" id="1.10.287.130">
    <property type="match status" value="1"/>
</dbReference>
<organism evidence="7 8">
    <name type="scientific">Nakamurella multipartita (strain ATCC 700099 / DSM 44233 / CIP 104796 / JCM 9543 / NBRC 105858 / Y-104)</name>
    <name type="common">Microsphaera multipartita</name>
    <dbReference type="NCBI Taxonomy" id="479431"/>
    <lineage>
        <taxon>Bacteria</taxon>
        <taxon>Bacillati</taxon>
        <taxon>Actinomycetota</taxon>
        <taxon>Actinomycetes</taxon>
        <taxon>Nakamurellales</taxon>
        <taxon>Nakamurellaceae</taxon>
        <taxon>Nakamurella</taxon>
    </lineage>
</organism>
<keyword evidence="3 7" id="KW-0418">Kinase</keyword>
<keyword evidence="8" id="KW-1185">Reference proteome</keyword>
<gene>
    <name evidence="7" type="ordered locus">Namu_4589</name>
</gene>
<dbReference type="InterPro" id="IPR036890">
    <property type="entry name" value="HATPase_C_sf"/>
</dbReference>
<evidence type="ECO:0000259" key="6">
    <source>
        <dbReference type="PROSITE" id="PS50109"/>
    </source>
</evidence>
<evidence type="ECO:0000259" key="5">
    <source>
        <dbReference type="PROSITE" id="PS50042"/>
    </source>
</evidence>
<dbReference type="InterPro" id="IPR005467">
    <property type="entry name" value="His_kinase_dom"/>
</dbReference>
<dbReference type="Pfam" id="PF00027">
    <property type="entry name" value="cNMP_binding"/>
    <property type="match status" value="1"/>
</dbReference>
<evidence type="ECO:0000256" key="1">
    <source>
        <dbReference type="ARBA" id="ARBA00000085"/>
    </source>
</evidence>
<dbReference type="InterPro" id="IPR003594">
    <property type="entry name" value="HATPase_dom"/>
</dbReference>
<reference evidence="7 8" key="2">
    <citation type="journal article" date="2010" name="Stand. Genomic Sci.">
        <title>Complete genome sequence of Nakamurella multipartita type strain (Y-104).</title>
        <authorList>
            <person name="Tice H."/>
            <person name="Mayilraj S."/>
            <person name="Sims D."/>
            <person name="Lapidus A."/>
            <person name="Nolan M."/>
            <person name="Lucas S."/>
            <person name="Glavina Del Rio T."/>
            <person name="Copeland A."/>
            <person name="Cheng J.F."/>
            <person name="Meincke L."/>
            <person name="Bruce D."/>
            <person name="Goodwin L."/>
            <person name="Pitluck S."/>
            <person name="Ivanova N."/>
            <person name="Mavromatis K."/>
            <person name="Ovchinnikova G."/>
            <person name="Pati A."/>
            <person name="Chen A."/>
            <person name="Palaniappan K."/>
            <person name="Land M."/>
            <person name="Hauser L."/>
            <person name="Chang Y.J."/>
            <person name="Jeffries C.D."/>
            <person name="Detter J.C."/>
            <person name="Brettin T."/>
            <person name="Rohde M."/>
            <person name="Goker M."/>
            <person name="Bristow J."/>
            <person name="Eisen J.A."/>
            <person name="Markowitz V."/>
            <person name="Hugenholtz P."/>
            <person name="Kyrpides N.C."/>
            <person name="Klenk H.P."/>
            <person name="Chen F."/>
        </authorList>
    </citation>
    <scope>NUCLEOTIDE SEQUENCE [LARGE SCALE GENOMIC DNA]</scope>
    <source>
        <strain evidence="8">ATCC 700099 / DSM 44233 / CIP 104796 / JCM 9543 / NBRC 105858 / Y-104</strain>
    </source>
</reference>
<dbReference type="SUPFAM" id="SSF51206">
    <property type="entry name" value="cAMP-binding domain-like"/>
    <property type="match status" value="1"/>
</dbReference>
<evidence type="ECO:0000256" key="3">
    <source>
        <dbReference type="ARBA" id="ARBA00022777"/>
    </source>
</evidence>
<dbReference type="eggNOG" id="COG0664">
    <property type="taxonomic scope" value="Bacteria"/>
</dbReference>
<keyword evidence="3 7" id="KW-0808">Transferase</keyword>
<dbReference type="Gene3D" id="2.60.120.10">
    <property type="entry name" value="Jelly Rolls"/>
    <property type="match status" value="1"/>
</dbReference>
<dbReference type="PANTHER" id="PTHR43065">
    <property type="entry name" value="SENSOR HISTIDINE KINASE"/>
    <property type="match status" value="1"/>
</dbReference>
<dbReference type="AlphaFoldDB" id="C8X6X0"/>
<dbReference type="InterPro" id="IPR014710">
    <property type="entry name" value="RmlC-like_jellyroll"/>
</dbReference>
<accession>C8X6X0</accession>
<dbReference type="PROSITE" id="PS50109">
    <property type="entry name" value="HIS_KIN"/>
    <property type="match status" value="1"/>
</dbReference>
<reference evidence="8" key="1">
    <citation type="submission" date="2009-09" db="EMBL/GenBank/DDBJ databases">
        <title>The complete genome of Nakamurella multipartita DSM 44233.</title>
        <authorList>
            <consortium name="US DOE Joint Genome Institute (JGI-PGF)"/>
            <person name="Lucas S."/>
            <person name="Copeland A."/>
            <person name="Lapidus A."/>
            <person name="Glavina del Rio T."/>
            <person name="Dalin E."/>
            <person name="Tice H."/>
            <person name="Bruce D."/>
            <person name="Goodwin L."/>
            <person name="Pitluck S."/>
            <person name="Kyrpides N."/>
            <person name="Mavromatis K."/>
            <person name="Ivanova N."/>
            <person name="Ovchinnikova G."/>
            <person name="Sims D."/>
            <person name="Meincke L."/>
            <person name="Brettin T."/>
            <person name="Detter J.C."/>
            <person name="Han C."/>
            <person name="Larimer F."/>
            <person name="Land M."/>
            <person name="Hauser L."/>
            <person name="Markowitz V."/>
            <person name="Cheng J.-F."/>
            <person name="Hugenholtz P."/>
            <person name="Woyke T."/>
            <person name="Wu D."/>
            <person name="Klenk H.-P."/>
            <person name="Eisen J.A."/>
        </authorList>
    </citation>
    <scope>NUCLEOTIDE SEQUENCE [LARGE SCALE GENOMIC DNA]</scope>
    <source>
        <strain evidence="8">ATCC 700099 / DSM 44233 / CIP 104796 / JCM 9543 / NBRC 105858 / Y-104</strain>
    </source>
</reference>
<protein>
    <recommendedName>
        <fullName evidence="2">histidine kinase</fullName>
        <ecNumber evidence="2">2.7.13.3</ecNumber>
    </recommendedName>
</protein>
<dbReference type="CDD" id="cd00038">
    <property type="entry name" value="CAP_ED"/>
    <property type="match status" value="1"/>
</dbReference>
<comment type="catalytic activity">
    <reaction evidence="1">
        <text>ATP + protein L-histidine = ADP + protein N-phospho-L-histidine.</text>
        <dbReference type="EC" id="2.7.13.3"/>
    </reaction>
</comment>
<dbReference type="SMART" id="SM00387">
    <property type="entry name" value="HATPase_c"/>
    <property type="match status" value="1"/>
</dbReference>
<dbReference type="eggNOG" id="COG4191">
    <property type="taxonomic scope" value="Bacteria"/>
</dbReference>
<dbReference type="InParanoid" id="C8X6X0"/>
<feature type="domain" description="Cyclic nucleotide-binding" evidence="5">
    <location>
        <begin position="49"/>
        <end position="129"/>
    </location>
</feature>
<feature type="domain" description="Histidine kinase" evidence="6">
    <location>
        <begin position="280"/>
        <end position="475"/>
    </location>
</feature>
<dbReference type="EC" id="2.7.13.3" evidence="2"/>
<evidence type="ECO:0000256" key="4">
    <source>
        <dbReference type="ARBA" id="ARBA00023012"/>
    </source>
</evidence>
<evidence type="ECO:0000313" key="8">
    <source>
        <dbReference type="Proteomes" id="UP000002218"/>
    </source>
</evidence>
<dbReference type="SUPFAM" id="SSF55874">
    <property type="entry name" value="ATPase domain of HSP90 chaperone/DNA topoisomerase II/histidine kinase"/>
    <property type="match status" value="1"/>
</dbReference>